<evidence type="ECO:0000313" key="3">
    <source>
        <dbReference type="Proteomes" id="UP001348817"/>
    </source>
</evidence>
<feature type="region of interest" description="Disordered" evidence="1">
    <location>
        <begin position="31"/>
        <end position="59"/>
    </location>
</feature>
<keyword evidence="3" id="KW-1185">Reference proteome</keyword>
<dbReference type="Proteomes" id="UP001348817">
    <property type="component" value="Chromosome"/>
</dbReference>
<gene>
    <name evidence="2" type="ORF">FUAX_27830</name>
</gene>
<dbReference type="KEGG" id="fax:FUAX_27830"/>
<evidence type="ECO:0000313" key="2">
    <source>
        <dbReference type="EMBL" id="BDD10351.1"/>
    </source>
</evidence>
<dbReference type="AlphaFoldDB" id="A0AAU9CMR1"/>
<protein>
    <submittedName>
        <fullName evidence="2">Uncharacterized protein</fullName>
    </submittedName>
</protein>
<proteinExistence type="predicted"/>
<sequence>MLLVIFYPFFEIKINITVNYISISHRAEVENQGKHTLKRRNDNKKTTTHHLCNPGKTRR</sequence>
<organism evidence="2 3">
    <name type="scientific">Fulvitalea axinellae</name>
    <dbReference type="NCBI Taxonomy" id="1182444"/>
    <lineage>
        <taxon>Bacteria</taxon>
        <taxon>Pseudomonadati</taxon>
        <taxon>Bacteroidota</taxon>
        <taxon>Cytophagia</taxon>
        <taxon>Cytophagales</taxon>
        <taxon>Persicobacteraceae</taxon>
        <taxon>Fulvitalea</taxon>
    </lineage>
</organism>
<reference evidence="2 3" key="1">
    <citation type="submission" date="2021-12" db="EMBL/GenBank/DDBJ databases">
        <title>Genome sequencing of bacteria with rrn-lacking chromosome and rrn-plasmid.</title>
        <authorList>
            <person name="Anda M."/>
            <person name="Iwasaki W."/>
        </authorList>
    </citation>
    <scope>NUCLEOTIDE SEQUENCE [LARGE SCALE GENOMIC DNA]</scope>
    <source>
        <strain evidence="2 3">DSM 100852</strain>
    </source>
</reference>
<accession>A0AAU9CMR1</accession>
<name>A0AAU9CMR1_9BACT</name>
<feature type="compositionally biased region" description="Basic and acidic residues" evidence="1">
    <location>
        <begin position="31"/>
        <end position="45"/>
    </location>
</feature>
<dbReference type="EMBL" id="AP025314">
    <property type="protein sequence ID" value="BDD10351.1"/>
    <property type="molecule type" value="Genomic_DNA"/>
</dbReference>
<evidence type="ECO:0000256" key="1">
    <source>
        <dbReference type="SAM" id="MobiDB-lite"/>
    </source>
</evidence>